<evidence type="ECO:0000256" key="4">
    <source>
        <dbReference type="ARBA" id="ARBA00022679"/>
    </source>
</evidence>
<accession>A0A2A9EWX2</accession>
<dbReference type="PANTHER" id="PTHR14269">
    <property type="entry name" value="CDP-DIACYLGLYCEROL--GLYCEROL-3-PHOSPHATE 3-PHOSPHATIDYLTRANSFERASE-RELATED"/>
    <property type="match status" value="1"/>
</dbReference>
<protein>
    <submittedName>
        <fullName evidence="13">CDP-diacylglycerol-phosphatidylglycerol phosphatidyltransferase</fullName>
    </submittedName>
</protein>
<dbReference type="InterPro" id="IPR043130">
    <property type="entry name" value="CDP-OH_PTrfase_TM_dom"/>
</dbReference>
<sequence>MRVQAARQAGSAVWTVPNAVSMVRLALVPVFAVLIVSGQDVWALVVLAVSGVSDWLDGFLARRWDQVTKLGQMLDPVADRLFILVTLVGLAWRDLVPWWVVVAVLARDLMLTCLVPVLARRGYGPLPVSFVGKAATFALLYAFPLLLLAGSPGVVGDVAVVLGWAFTWWGIGLYWWAGLQYVARTRELVRDGAGAGS</sequence>
<evidence type="ECO:0000256" key="1">
    <source>
        <dbReference type="ARBA" id="ARBA00004141"/>
    </source>
</evidence>
<reference evidence="13 14" key="1">
    <citation type="submission" date="2017-10" db="EMBL/GenBank/DDBJ databases">
        <title>Sequencing the genomes of 1000 actinobacteria strains.</title>
        <authorList>
            <person name="Klenk H.-P."/>
        </authorList>
    </citation>
    <scope>NUCLEOTIDE SEQUENCE [LARGE SCALE GENOMIC DNA]</scope>
    <source>
        <strain evidence="13 14">DSM 21863</strain>
    </source>
</reference>
<feature type="transmembrane region" description="Helical" evidence="12">
    <location>
        <begin position="155"/>
        <end position="177"/>
    </location>
</feature>
<dbReference type="InterPro" id="IPR004570">
    <property type="entry name" value="Phosphatidylglycerol_P_synth"/>
</dbReference>
<comment type="subcellular location">
    <subcellularLocation>
        <location evidence="1">Membrane</location>
        <topology evidence="1">Multi-pass membrane protein</topology>
    </subcellularLocation>
</comment>
<dbReference type="UniPathway" id="UPA00085"/>
<keyword evidence="4 11" id="KW-0808">Transferase</keyword>
<dbReference type="Gene3D" id="1.20.120.1760">
    <property type="match status" value="1"/>
</dbReference>
<evidence type="ECO:0000256" key="7">
    <source>
        <dbReference type="ARBA" id="ARBA00023098"/>
    </source>
</evidence>
<feature type="transmembrane region" description="Helical" evidence="12">
    <location>
        <begin position="130"/>
        <end position="149"/>
    </location>
</feature>
<dbReference type="EMBL" id="PDJJ01000001">
    <property type="protein sequence ID" value="PFG43233.1"/>
    <property type="molecule type" value="Genomic_DNA"/>
</dbReference>
<dbReference type="PANTHER" id="PTHR14269:SF62">
    <property type="entry name" value="CDP-DIACYLGLYCEROL--GLYCEROL-3-PHOSPHATE 3-PHOSPHATIDYLTRANSFERASE 1, CHLOROPLASTIC"/>
    <property type="match status" value="1"/>
</dbReference>
<proteinExistence type="inferred from homology"/>
<dbReference type="PROSITE" id="PS00379">
    <property type="entry name" value="CDP_ALCOHOL_P_TRANSF"/>
    <property type="match status" value="1"/>
</dbReference>
<evidence type="ECO:0000256" key="3">
    <source>
        <dbReference type="ARBA" id="ARBA00022516"/>
    </source>
</evidence>
<keyword evidence="14" id="KW-1185">Reference proteome</keyword>
<keyword evidence="5 12" id="KW-0812">Transmembrane</keyword>
<dbReference type="GO" id="GO:0016020">
    <property type="term" value="C:membrane"/>
    <property type="evidence" value="ECO:0007669"/>
    <property type="project" value="UniProtKB-SubCell"/>
</dbReference>
<evidence type="ECO:0000313" key="14">
    <source>
        <dbReference type="Proteomes" id="UP000224130"/>
    </source>
</evidence>
<comment type="similarity">
    <text evidence="2 11">Belongs to the CDP-alcohol phosphatidyltransferase class-I family.</text>
</comment>
<evidence type="ECO:0000313" key="13">
    <source>
        <dbReference type="EMBL" id="PFG43233.1"/>
    </source>
</evidence>
<dbReference type="AlphaFoldDB" id="A0A2A9EWX2"/>
<evidence type="ECO:0000256" key="8">
    <source>
        <dbReference type="ARBA" id="ARBA00023136"/>
    </source>
</evidence>
<name>A0A2A9EWX2_9MICO</name>
<evidence type="ECO:0000256" key="2">
    <source>
        <dbReference type="ARBA" id="ARBA00010441"/>
    </source>
</evidence>
<evidence type="ECO:0000256" key="11">
    <source>
        <dbReference type="RuleBase" id="RU003750"/>
    </source>
</evidence>
<evidence type="ECO:0000256" key="12">
    <source>
        <dbReference type="SAM" id="Phobius"/>
    </source>
</evidence>
<dbReference type="Proteomes" id="UP000224130">
    <property type="component" value="Unassembled WGS sequence"/>
</dbReference>
<gene>
    <name evidence="13" type="ORF">ATJ88_1917</name>
</gene>
<keyword evidence="6 12" id="KW-1133">Transmembrane helix</keyword>
<dbReference type="PIRSF" id="PIRSF000847">
    <property type="entry name" value="Phos_ph_gly_syn"/>
    <property type="match status" value="1"/>
</dbReference>
<dbReference type="Pfam" id="PF01066">
    <property type="entry name" value="CDP-OH_P_transf"/>
    <property type="match status" value="1"/>
</dbReference>
<keyword evidence="9" id="KW-0594">Phospholipid biosynthesis</keyword>
<evidence type="ECO:0000256" key="9">
    <source>
        <dbReference type="ARBA" id="ARBA00023209"/>
    </source>
</evidence>
<dbReference type="InterPro" id="IPR000462">
    <property type="entry name" value="CDP-OH_P_trans"/>
</dbReference>
<dbReference type="InterPro" id="IPR048254">
    <property type="entry name" value="CDP_ALCOHOL_P_TRANSF_CS"/>
</dbReference>
<dbReference type="GO" id="GO:0046474">
    <property type="term" value="P:glycerophospholipid biosynthetic process"/>
    <property type="evidence" value="ECO:0007669"/>
    <property type="project" value="TreeGrafter"/>
</dbReference>
<evidence type="ECO:0000256" key="6">
    <source>
        <dbReference type="ARBA" id="ARBA00022989"/>
    </source>
</evidence>
<keyword evidence="3" id="KW-0444">Lipid biosynthesis</keyword>
<comment type="caution">
    <text evidence="13">The sequence shown here is derived from an EMBL/GenBank/DDBJ whole genome shotgun (WGS) entry which is preliminary data.</text>
</comment>
<evidence type="ECO:0000256" key="10">
    <source>
        <dbReference type="ARBA" id="ARBA00023264"/>
    </source>
</evidence>
<dbReference type="GO" id="GO:0008444">
    <property type="term" value="F:CDP-diacylglycerol-glycerol-3-phosphate 3-phosphatidyltransferase activity"/>
    <property type="evidence" value="ECO:0007669"/>
    <property type="project" value="InterPro"/>
</dbReference>
<evidence type="ECO:0000256" key="5">
    <source>
        <dbReference type="ARBA" id="ARBA00022692"/>
    </source>
</evidence>
<keyword evidence="8 12" id="KW-0472">Membrane</keyword>
<keyword evidence="7" id="KW-0443">Lipid metabolism</keyword>
<organism evidence="13 14">
    <name type="scientific">Isoptericola jiangsuensis</name>
    <dbReference type="NCBI Taxonomy" id="548579"/>
    <lineage>
        <taxon>Bacteria</taxon>
        <taxon>Bacillati</taxon>
        <taxon>Actinomycetota</taxon>
        <taxon>Actinomycetes</taxon>
        <taxon>Micrococcales</taxon>
        <taxon>Promicromonosporaceae</taxon>
        <taxon>Isoptericola</taxon>
    </lineage>
</organism>
<dbReference type="InterPro" id="IPR050324">
    <property type="entry name" value="CDP-alcohol_PTase-I"/>
</dbReference>
<keyword evidence="10" id="KW-1208">Phospholipid metabolism</keyword>
<feature type="transmembrane region" description="Helical" evidence="12">
    <location>
        <begin position="98"/>
        <end position="118"/>
    </location>
</feature>